<reference evidence="2 3" key="1">
    <citation type="journal article" date="2014" name="BMC Genomics">
        <title>Genome sequencing of four Aureobasidium pullulans varieties: biotechnological potential, stress tolerance, and description of new species.</title>
        <authorList>
            <person name="Gostin Ar C."/>
            <person name="Ohm R.A."/>
            <person name="Kogej T."/>
            <person name="Sonjak S."/>
            <person name="Turk M."/>
            <person name="Zajc J."/>
            <person name="Zalar P."/>
            <person name="Grube M."/>
            <person name="Sun H."/>
            <person name="Han J."/>
            <person name="Sharma A."/>
            <person name="Chiniquy J."/>
            <person name="Ngan C.Y."/>
            <person name="Lipzen A."/>
            <person name="Barry K."/>
            <person name="Grigoriev I.V."/>
            <person name="Gunde-Cimerman N."/>
        </authorList>
    </citation>
    <scope>NUCLEOTIDE SEQUENCE [LARGE SCALE GENOMIC DNA]</scope>
    <source>
        <strain evidence="2 3">EXF-2481</strain>
    </source>
</reference>
<dbReference type="Pfam" id="PF01636">
    <property type="entry name" value="APH"/>
    <property type="match status" value="1"/>
</dbReference>
<dbReference type="OMA" id="QGWILQE"/>
<evidence type="ECO:0000313" key="2">
    <source>
        <dbReference type="EMBL" id="KEQ90513.1"/>
    </source>
</evidence>
<dbReference type="SUPFAM" id="SSF56112">
    <property type="entry name" value="Protein kinase-like (PK-like)"/>
    <property type="match status" value="1"/>
</dbReference>
<dbReference type="InterPro" id="IPR051678">
    <property type="entry name" value="AGP_Transferase"/>
</dbReference>
<keyword evidence="3" id="KW-1185">Reference proteome</keyword>
<dbReference type="InParanoid" id="A0A074XY75"/>
<dbReference type="PANTHER" id="PTHR21310">
    <property type="entry name" value="AMINOGLYCOSIDE PHOSPHOTRANSFERASE-RELATED-RELATED"/>
    <property type="match status" value="1"/>
</dbReference>
<dbReference type="HOGENOM" id="CLU_046553_1_0_1"/>
<sequence>MTASDLESDTIKAGQRDFIEQLFKTRISGVKIQGINTLPRCNNNYIHIITFEAPLISDVNVSTDPGTCAISSGLTKAVFRIGNLKGMFNHAVKVENTVATMQLVRQALSKQHLDIVPRVYAWSKTGGPSGNGWIMEEFKLGANIEPEFHGSLSADFQRVVLRQVAKVLKAVQDFELPSAAARFGGLAFDRANDGSVVSGPFVIEPYTDSFSNMKSFYQGMLQAQLADTDKTVAKGWREDGLRERLDAFAEGGLDAILSQTLAVDTRPNLIIGDIANFLFDPDTYQVLGLVDYDCSHTGHPLHEFFFSSFSLSYYALTPDPEVASALFHGFPTPLPPSTRVATAEYSDDDAPQWPVMKIFEEELERAGAIRPSAVASGEDIASVYGFISKIATQDLVWPAIWQIDLVDQFSDLSSTNSVDERDLVPVTVALDRLHLSVYVDTGERKTLETIEEEPTHCLTVKGYLAQRF</sequence>
<dbReference type="Gene3D" id="3.90.1200.10">
    <property type="match status" value="1"/>
</dbReference>
<dbReference type="Proteomes" id="UP000030641">
    <property type="component" value="Unassembled WGS sequence"/>
</dbReference>
<dbReference type="OrthoDB" id="2831558at2759"/>
<name>A0A074XY75_AURSE</name>
<accession>A0A074XY75</accession>
<organism evidence="2 3">
    <name type="scientific">Aureobasidium subglaciale (strain EXF-2481)</name>
    <name type="common">Aureobasidium pullulans var. subglaciale</name>
    <dbReference type="NCBI Taxonomy" id="1043005"/>
    <lineage>
        <taxon>Eukaryota</taxon>
        <taxon>Fungi</taxon>
        <taxon>Dikarya</taxon>
        <taxon>Ascomycota</taxon>
        <taxon>Pezizomycotina</taxon>
        <taxon>Dothideomycetes</taxon>
        <taxon>Dothideomycetidae</taxon>
        <taxon>Dothideales</taxon>
        <taxon>Saccotheciaceae</taxon>
        <taxon>Aureobasidium</taxon>
    </lineage>
</organism>
<feature type="domain" description="Aminoglycoside phosphotransferase" evidence="1">
    <location>
        <begin position="78"/>
        <end position="330"/>
    </location>
</feature>
<gene>
    <name evidence="2" type="ORF">AUEXF2481DRAFT_83934</name>
</gene>
<dbReference type="InterPro" id="IPR002575">
    <property type="entry name" value="Aminoglycoside_PTrfase"/>
</dbReference>
<dbReference type="PANTHER" id="PTHR21310:SF15">
    <property type="entry name" value="AMINOGLYCOSIDE PHOSPHOTRANSFERASE DOMAIN-CONTAINING PROTEIN"/>
    <property type="match status" value="1"/>
</dbReference>
<proteinExistence type="predicted"/>
<protein>
    <recommendedName>
        <fullName evidence="1">Aminoglycoside phosphotransferase domain-containing protein</fullName>
    </recommendedName>
</protein>
<dbReference type="STRING" id="1043005.A0A074XY75"/>
<evidence type="ECO:0000313" key="3">
    <source>
        <dbReference type="Proteomes" id="UP000030641"/>
    </source>
</evidence>
<dbReference type="AlphaFoldDB" id="A0A074XY75"/>
<evidence type="ECO:0000259" key="1">
    <source>
        <dbReference type="Pfam" id="PF01636"/>
    </source>
</evidence>
<dbReference type="GeneID" id="25371782"/>
<dbReference type="InterPro" id="IPR011009">
    <property type="entry name" value="Kinase-like_dom_sf"/>
</dbReference>
<dbReference type="RefSeq" id="XP_013338991.1">
    <property type="nucleotide sequence ID" value="XM_013483537.1"/>
</dbReference>
<dbReference type="EMBL" id="KL584790">
    <property type="protein sequence ID" value="KEQ90513.1"/>
    <property type="molecule type" value="Genomic_DNA"/>
</dbReference>